<dbReference type="AlphaFoldDB" id="A0A0B6AAP2"/>
<dbReference type="Proteomes" id="UP000031829">
    <property type="component" value="Chromosome"/>
</dbReference>
<evidence type="ECO:0000313" key="1">
    <source>
        <dbReference type="EMBL" id="AJI20596.1"/>
    </source>
</evidence>
<dbReference type="Pfam" id="PF10958">
    <property type="entry name" value="DUF2759"/>
    <property type="match status" value="1"/>
</dbReference>
<sequence length="58" mass="6367">MGLMIIFALTTLLGVFAAISSFRNKNILGIGFSVLTFGVFGWFTVMTIIHHGYPAVHH</sequence>
<dbReference type="KEGG" id="bmeg:BG04_1491"/>
<name>A0A0B6AAP2_PRIM2</name>
<dbReference type="RefSeq" id="WP_013059181.1">
    <property type="nucleotide sequence ID" value="NZ_BCVB01000008.1"/>
</dbReference>
<evidence type="ECO:0008006" key="3">
    <source>
        <dbReference type="Google" id="ProtNLM"/>
    </source>
</evidence>
<dbReference type="EMBL" id="CP009920">
    <property type="protein sequence ID" value="AJI20596.1"/>
    <property type="molecule type" value="Genomic_DNA"/>
</dbReference>
<gene>
    <name evidence="1" type="ORF">BG04_1491</name>
</gene>
<organism evidence="1 2">
    <name type="scientific">Priestia megaterium (strain ATCC 14581 / DSM 32 / CCUG 1817 / JCM 2506 / NBRC 15308 / NCIMB 9376 / NCTC 10342 / NRRL B-14308 / VKM B-512 / Ford 19)</name>
    <name type="common">Bacillus megaterium</name>
    <dbReference type="NCBI Taxonomy" id="1348623"/>
    <lineage>
        <taxon>Bacteria</taxon>
        <taxon>Bacillati</taxon>
        <taxon>Bacillota</taxon>
        <taxon>Bacilli</taxon>
        <taxon>Bacillales</taxon>
        <taxon>Bacillaceae</taxon>
        <taxon>Priestia</taxon>
    </lineage>
</organism>
<evidence type="ECO:0000313" key="2">
    <source>
        <dbReference type="Proteomes" id="UP000031829"/>
    </source>
</evidence>
<reference evidence="1 2" key="1">
    <citation type="journal article" date="2015" name="Genome Announc.">
        <title>Complete genome sequences for 35 biothreat assay-relevant bacillus species.</title>
        <authorList>
            <person name="Johnson S.L."/>
            <person name="Daligault H.E."/>
            <person name="Davenport K.W."/>
            <person name="Jaissle J."/>
            <person name="Frey K.G."/>
            <person name="Ladner J.T."/>
            <person name="Broomall S.M."/>
            <person name="Bishop-Lilly K.A."/>
            <person name="Bruce D.C."/>
            <person name="Gibbons H.S."/>
            <person name="Coyne S.R."/>
            <person name="Lo C.C."/>
            <person name="Meincke L."/>
            <person name="Munk A.C."/>
            <person name="Koroleva G.I."/>
            <person name="Rosenzweig C.N."/>
            <person name="Palacios G.F."/>
            <person name="Redden C.L."/>
            <person name="Minogue T.D."/>
            <person name="Chain P.S."/>
        </authorList>
    </citation>
    <scope>NUCLEOTIDE SEQUENCE [LARGE SCALE GENOMIC DNA]</scope>
    <source>
        <strain evidence="2">ATCC 14581 / DSM 32 / JCM 2506 / NBRC 15308 / NCIMB 9376 / NCTC 10342 / NRRL B-14308 / VKM B-512</strain>
    </source>
</reference>
<accession>A0A0B6AAP2</accession>
<dbReference type="GeneID" id="93644959"/>
<proteinExistence type="predicted"/>
<dbReference type="InterPro" id="IPR024490">
    <property type="entry name" value="DUF2759"/>
</dbReference>
<dbReference type="HOGENOM" id="CLU_178443_2_0_9"/>
<protein>
    <recommendedName>
        <fullName evidence="3">DUF2759 domain-containing protein</fullName>
    </recommendedName>
</protein>